<evidence type="ECO:0000313" key="2">
    <source>
        <dbReference type="EMBL" id="GCD97645.1"/>
    </source>
</evidence>
<dbReference type="EMBL" id="BIFH01000024">
    <property type="protein sequence ID" value="GCD97645.1"/>
    <property type="molecule type" value="Genomic_DNA"/>
</dbReference>
<protein>
    <submittedName>
        <fullName evidence="2">NTPase</fullName>
    </submittedName>
</protein>
<dbReference type="InterPro" id="IPR027417">
    <property type="entry name" value="P-loop_NTPase"/>
</dbReference>
<dbReference type="InterPro" id="IPR011990">
    <property type="entry name" value="TPR-like_helical_dom_sf"/>
</dbReference>
<dbReference type="Gene3D" id="3.40.50.300">
    <property type="entry name" value="P-loop containing nucleotide triphosphate hydrolases"/>
    <property type="match status" value="1"/>
</dbReference>
<sequence length="713" mass="75543">MSGVDDRHGSGPSPEAVGSHNELGGTVHGPSVQAGTVHGGIHVSIGPADTAVVPWQLPPAPPMVDRVRELDALDRLCANGTRLVLLGGQPGVGKTTLALTWLRRPHAAFPDGRLYADLRGHGGEAPAVPSEIVGGFLRGLGVPADRVPRDPAEQLGLYRSLTEGRRLAVLLDDATTAAQVRPLLPAGANLTVVTSRGRLSGLLVNGGVPVPLEPLDHTAAVQLLADTMNDDRVREQPAEAAELVELCARLPLAVRVAAARLASRPTRPITTMVRALADERGRLDALALDGDHTVRAALDVSYRELPAAAARLYRGLGVHPGPDFGPVVATAVLGGRTGNGPPAVLEDLLDRNLLTETADERYRFHDLIRLHAVDKMSERSDSERTDTLRAILDHYLATATRAEELLEPQHRSLARDYEAAEVPRVDFADGPEALAWLERQRVTLVAAIRTAAAAELHTVVWQLTDALWPLFLRGKYFDEARAAHELGLDAARACADPAAESRMLTSGGLCELDCGGHARALEMFAAATEVCAGSGDAVGAARARNYTGLALLGLDRLEEADAAFREAEGRCLALGDPRPAALARFNRGDVALRAGRAADTIAHAEAAHAGLERVHDTYNAARARALIGRGLVADGRPDRAEPHLLAALGVLRGHNASVEVAHVLTALGESAERRGRPHEARDRYGEALGLLDAVRAPAAETVRARLRGLDPPG</sequence>
<dbReference type="PANTHER" id="PTHR47691">
    <property type="entry name" value="REGULATOR-RELATED"/>
    <property type="match status" value="1"/>
</dbReference>
<name>A0A401YSX1_9ACTN</name>
<dbReference type="SUPFAM" id="SSF48452">
    <property type="entry name" value="TPR-like"/>
    <property type="match status" value="1"/>
</dbReference>
<comment type="caution">
    <text evidence="2">The sequence shown here is derived from an EMBL/GenBank/DDBJ whole genome shotgun (WGS) entry which is preliminary data.</text>
</comment>
<dbReference type="Gene3D" id="1.25.40.10">
    <property type="entry name" value="Tetratricopeptide repeat domain"/>
    <property type="match status" value="1"/>
</dbReference>
<accession>A0A401YSX1</accession>
<evidence type="ECO:0000256" key="1">
    <source>
        <dbReference type="SAM" id="MobiDB-lite"/>
    </source>
</evidence>
<reference evidence="2 3" key="1">
    <citation type="submission" date="2018-12" db="EMBL/GenBank/DDBJ databases">
        <title>Draft genome sequence of Embleya hyalina NBRC 13850T.</title>
        <authorList>
            <person name="Komaki H."/>
            <person name="Hosoyama A."/>
            <person name="Kimura A."/>
            <person name="Ichikawa N."/>
            <person name="Tamura T."/>
        </authorList>
    </citation>
    <scope>NUCLEOTIDE SEQUENCE [LARGE SCALE GENOMIC DNA]</scope>
    <source>
        <strain evidence="2 3">NBRC 13850</strain>
    </source>
</reference>
<gene>
    <name evidence="2" type="ORF">EHYA_05341</name>
</gene>
<organism evidence="2 3">
    <name type="scientific">Embleya hyalina</name>
    <dbReference type="NCBI Taxonomy" id="516124"/>
    <lineage>
        <taxon>Bacteria</taxon>
        <taxon>Bacillati</taxon>
        <taxon>Actinomycetota</taxon>
        <taxon>Actinomycetes</taxon>
        <taxon>Kitasatosporales</taxon>
        <taxon>Streptomycetaceae</taxon>
        <taxon>Embleya</taxon>
    </lineage>
</organism>
<dbReference type="PANTHER" id="PTHR47691:SF3">
    <property type="entry name" value="HTH-TYPE TRANSCRIPTIONAL REGULATOR RV0890C-RELATED"/>
    <property type="match status" value="1"/>
</dbReference>
<dbReference type="SUPFAM" id="SSF52540">
    <property type="entry name" value="P-loop containing nucleoside triphosphate hydrolases"/>
    <property type="match status" value="1"/>
</dbReference>
<proteinExistence type="predicted"/>
<dbReference type="Proteomes" id="UP000286931">
    <property type="component" value="Unassembled WGS sequence"/>
</dbReference>
<feature type="region of interest" description="Disordered" evidence="1">
    <location>
        <begin position="1"/>
        <end position="40"/>
    </location>
</feature>
<dbReference type="AlphaFoldDB" id="A0A401YSX1"/>
<evidence type="ECO:0000313" key="3">
    <source>
        <dbReference type="Proteomes" id="UP000286931"/>
    </source>
</evidence>
<dbReference type="RefSeq" id="WP_246126899.1">
    <property type="nucleotide sequence ID" value="NZ_BIFH01000024.1"/>
</dbReference>
<keyword evidence="3" id="KW-1185">Reference proteome</keyword>
<dbReference type="PRINTS" id="PR00364">
    <property type="entry name" value="DISEASERSIST"/>
</dbReference>